<dbReference type="Proteomes" id="UP000298652">
    <property type="component" value="Chromosome 4"/>
</dbReference>
<reference evidence="2" key="1">
    <citation type="submission" date="2019-03" db="EMBL/GenBank/DDBJ databases">
        <title>WGS assembly of Setaria viridis.</title>
        <authorList>
            <person name="Huang P."/>
            <person name="Jenkins J."/>
            <person name="Grimwood J."/>
            <person name="Barry K."/>
            <person name="Healey A."/>
            <person name="Mamidi S."/>
            <person name="Sreedasyam A."/>
            <person name="Shu S."/>
            <person name="Feldman M."/>
            <person name="Wu J."/>
            <person name="Yu Y."/>
            <person name="Chen C."/>
            <person name="Johnson J."/>
            <person name="Rokhsar D."/>
            <person name="Baxter I."/>
            <person name="Schmutz J."/>
            <person name="Brutnell T."/>
            <person name="Kellogg E."/>
        </authorList>
    </citation>
    <scope>NUCLEOTIDE SEQUENCE [LARGE SCALE GENOMIC DNA]</scope>
</reference>
<sequence>MQEKVGEWRPWLPWWKARKISPSALPVILRWWRRRRSMASLRPNDKSRRSMSSTALTTRHSRRTTPGFAATTMPCCCGCCCFPATIPCFCSSLPASLRSGFVGEYLKLSR</sequence>
<keyword evidence="3" id="KW-1185">Reference proteome</keyword>
<name>A0A4U6V5A1_SETVI</name>
<protein>
    <submittedName>
        <fullName evidence="2">Uncharacterized protein</fullName>
    </submittedName>
</protein>
<organism evidence="2 3">
    <name type="scientific">Setaria viridis</name>
    <name type="common">Green bristlegrass</name>
    <name type="synonym">Setaria italica subsp. viridis</name>
    <dbReference type="NCBI Taxonomy" id="4556"/>
    <lineage>
        <taxon>Eukaryota</taxon>
        <taxon>Viridiplantae</taxon>
        <taxon>Streptophyta</taxon>
        <taxon>Embryophyta</taxon>
        <taxon>Tracheophyta</taxon>
        <taxon>Spermatophyta</taxon>
        <taxon>Magnoliopsida</taxon>
        <taxon>Liliopsida</taxon>
        <taxon>Poales</taxon>
        <taxon>Poaceae</taxon>
        <taxon>PACMAD clade</taxon>
        <taxon>Panicoideae</taxon>
        <taxon>Panicodae</taxon>
        <taxon>Paniceae</taxon>
        <taxon>Cenchrinae</taxon>
        <taxon>Setaria</taxon>
    </lineage>
</organism>
<dbReference type="EMBL" id="CM016555">
    <property type="protein sequence ID" value="TKW23355.1"/>
    <property type="molecule type" value="Genomic_DNA"/>
</dbReference>
<dbReference type="Gramene" id="TKW23355">
    <property type="protein sequence ID" value="TKW23355"/>
    <property type="gene ID" value="SEVIR_4G286400v2"/>
</dbReference>
<evidence type="ECO:0000256" key="1">
    <source>
        <dbReference type="SAM" id="MobiDB-lite"/>
    </source>
</evidence>
<gene>
    <name evidence="2" type="ORF">SEVIR_4G286400v2</name>
</gene>
<accession>A0A4U6V5A1</accession>
<evidence type="ECO:0000313" key="2">
    <source>
        <dbReference type="EMBL" id="TKW23355.1"/>
    </source>
</evidence>
<proteinExistence type="predicted"/>
<feature type="region of interest" description="Disordered" evidence="1">
    <location>
        <begin position="41"/>
        <end position="60"/>
    </location>
</feature>
<dbReference type="AlphaFoldDB" id="A0A4U6V5A1"/>
<evidence type="ECO:0000313" key="3">
    <source>
        <dbReference type="Proteomes" id="UP000298652"/>
    </source>
</evidence>